<accession>A0ABY5HQI2</accession>
<evidence type="ECO:0000256" key="11">
    <source>
        <dbReference type="ARBA" id="ARBA00022777"/>
    </source>
</evidence>
<sequence>MPGSSWGGSTQVIAETSVKQLILGGARSGKSRLAEQRAQASNLPVALVVTMQPGDDAELVERIRRHQADRPSHWKVVEAPTGLAAALAPLLAEGYCVLVDCLTLWLTNLLLLDCEDSLQAELDALDQLVDGAAGSLIMVSNEVGMGIVPMGALSRRFQDQAGWLHQRMAGYCDRVTLSVAGLPLEVK</sequence>
<gene>
    <name evidence="15" type="primary">cobU</name>
    <name evidence="15" type="ORF">KDW95_10250</name>
</gene>
<dbReference type="CDD" id="cd00544">
    <property type="entry name" value="CobU"/>
    <property type="match status" value="1"/>
</dbReference>
<dbReference type="GO" id="GO:0043752">
    <property type="term" value="F:adenosylcobinamide kinase activity"/>
    <property type="evidence" value="ECO:0007669"/>
    <property type="project" value="UniProtKB-EC"/>
</dbReference>
<dbReference type="Proteomes" id="UP001058461">
    <property type="component" value="Chromosome"/>
</dbReference>
<evidence type="ECO:0000256" key="3">
    <source>
        <dbReference type="ARBA" id="ARBA00001522"/>
    </source>
</evidence>
<evidence type="ECO:0000256" key="12">
    <source>
        <dbReference type="ARBA" id="ARBA00022840"/>
    </source>
</evidence>
<dbReference type="InterPro" id="IPR003203">
    <property type="entry name" value="CobU/CobP"/>
</dbReference>
<evidence type="ECO:0000256" key="5">
    <source>
        <dbReference type="ARBA" id="ARBA00004692"/>
    </source>
</evidence>
<dbReference type="Gene3D" id="3.40.50.300">
    <property type="entry name" value="P-loop containing nucleotide triphosphate hydrolases"/>
    <property type="match status" value="1"/>
</dbReference>
<comment type="pathway">
    <text evidence="6 14">Cofactor biosynthesis; adenosylcobalamin biosynthesis; adenosylcobalamin from cob(II)yrinate a,c-diamide: step 5/7.</text>
</comment>
<dbReference type="PANTHER" id="PTHR34848">
    <property type="match status" value="1"/>
</dbReference>
<evidence type="ECO:0000256" key="14">
    <source>
        <dbReference type="PIRNR" id="PIRNR006135"/>
    </source>
</evidence>
<comment type="function">
    <text evidence="4 14">Catalyzes ATP-dependent phosphorylation of adenosylcobinamide and addition of GMP to adenosylcobinamide phosphate.</text>
</comment>
<name>A0ABY5HQI2_9GAMM</name>
<dbReference type="InterPro" id="IPR027417">
    <property type="entry name" value="P-loop_NTPase"/>
</dbReference>
<evidence type="ECO:0000256" key="6">
    <source>
        <dbReference type="ARBA" id="ARBA00005159"/>
    </source>
</evidence>
<dbReference type="GO" id="GO:0008820">
    <property type="term" value="F:cobinamide phosphate guanylyltransferase activity"/>
    <property type="evidence" value="ECO:0007669"/>
    <property type="project" value="UniProtKB-EC"/>
</dbReference>
<dbReference type="PANTHER" id="PTHR34848:SF1">
    <property type="entry name" value="BIFUNCTIONAL ADENOSYLCOBALAMIN BIOSYNTHESIS PROTEIN COBU"/>
    <property type="match status" value="1"/>
</dbReference>
<organism evidence="15 16">
    <name type="scientific">Marinobacterium rhizophilum</name>
    <dbReference type="NCBI Taxonomy" id="420402"/>
    <lineage>
        <taxon>Bacteria</taxon>
        <taxon>Pseudomonadati</taxon>
        <taxon>Pseudomonadota</taxon>
        <taxon>Gammaproteobacteria</taxon>
        <taxon>Oceanospirillales</taxon>
        <taxon>Oceanospirillaceae</taxon>
        <taxon>Marinobacterium</taxon>
    </lineage>
</organism>
<keyword evidence="16" id="KW-1185">Reference proteome</keyword>
<dbReference type="SUPFAM" id="SSF52540">
    <property type="entry name" value="P-loop containing nucleoside triphosphate hydrolases"/>
    <property type="match status" value="1"/>
</dbReference>
<evidence type="ECO:0000256" key="2">
    <source>
        <dbReference type="ARBA" id="ARBA00000711"/>
    </source>
</evidence>
<dbReference type="EC" id="2.7.7.62" evidence="14"/>
<evidence type="ECO:0000256" key="8">
    <source>
        <dbReference type="ARBA" id="ARBA00022573"/>
    </source>
</evidence>
<dbReference type="NCBIfam" id="NF004469">
    <property type="entry name" value="PRK05800.1"/>
    <property type="match status" value="1"/>
</dbReference>
<comment type="pathway">
    <text evidence="5 14">Cofactor biosynthesis; adenosylcobalamin biosynthesis; adenosylcobalamin from cob(II)yrinate a,c-diamide: step 6/7.</text>
</comment>
<proteinExistence type="inferred from homology"/>
<evidence type="ECO:0000313" key="15">
    <source>
        <dbReference type="EMBL" id="UTW14379.1"/>
    </source>
</evidence>
<dbReference type="Pfam" id="PF02283">
    <property type="entry name" value="CobU"/>
    <property type="match status" value="1"/>
</dbReference>
<evidence type="ECO:0000256" key="13">
    <source>
        <dbReference type="ARBA" id="ARBA00023134"/>
    </source>
</evidence>
<keyword evidence="13 14" id="KW-0342">GTP-binding</keyword>
<reference evidence="15" key="1">
    <citation type="submission" date="2021-04" db="EMBL/GenBank/DDBJ databases">
        <title>Oceanospirillales bacteria with DddD are important DMSP degraders in coastal seawater.</title>
        <authorList>
            <person name="Liu J."/>
        </authorList>
    </citation>
    <scope>NUCLEOTIDE SEQUENCE</scope>
    <source>
        <strain evidence="15">D13-1</strain>
    </source>
</reference>
<evidence type="ECO:0000256" key="10">
    <source>
        <dbReference type="ARBA" id="ARBA00022741"/>
    </source>
</evidence>
<dbReference type="EC" id="2.7.1.156" evidence="14"/>
<keyword evidence="10 14" id="KW-0547">Nucleotide-binding</keyword>
<dbReference type="PIRSF" id="PIRSF006135">
    <property type="entry name" value="CobU"/>
    <property type="match status" value="1"/>
</dbReference>
<protein>
    <recommendedName>
        <fullName evidence="14">Bifunctional adenosylcobalamin biosynthesis protein</fullName>
        <ecNumber evidence="14">2.7.1.156</ecNumber>
        <ecNumber evidence="14">2.7.7.62</ecNumber>
    </recommendedName>
</protein>
<keyword evidence="9 14" id="KW-0808">Transferase</keyword>
<evidence type="ECO:0000256" key="7">
    <source>
        <dbReference type="ARBA" id="ARBA00007490"/>
    </source>
</evidence>
<evidence type="ECO:0000256" key="1">
    <source>
        <dbReference type="ARBA" id="ARBA00000312"/>
    </source>
</evidence>
<keyword evidence="12 14" id="KW-0067">ATP-binding</keyword>
<evidence type="ECO:0000313" key="16">
    <source>
        <dbReference type="Proteomes" id="UP001058461"/>
    </source>
</evidence>
<evidence type="ECO:0000256" key="4">
    <source>
        <dbReference type="ARBA" id="ARBA00003889"/>
    </source>
</evidence>
<comment type="catalytic activity">
    <reaction evidence="1 14">
        <text>adenosylcob(III)inamide + ATP = adenosylcob(III)inamide phosphate + ADP + H(+)</text>
        <dbReference type="Rhea" id="RHEA:15769"/>
        <dbReference type="ChEBI" id="CHEBI:2480"/>
        <dbReference type="ChEBI" id="CHEBI:15378"/>
        <dbReference type="ChEBI" id="CHEBI:30616"/>
        <dbReference type="ChEBI" id="CHEBI:58502"/>
        <dbReference type="ChEBI" id="CHEBI:456216"/>
        <dbReference type="EC" id="2.7.1.156"/>
    </reaction>
</comment>
<comment type="catalytic activity">
    <reaction evidence="3">
        <text>adenosylcob(III)inamide + GTP = adenosylcob(III)inamide phosphate + GDP + H(+)</text>
        <dbReference type="Rhea" id="RHEA:15765"/>
        <dbReference type="ChEBI" id="CHEBI:2480"/>
        <dbReference type="ChEBI" id="CHEBI:15378"/>
        <dbReference type="ChEBI" id="CHEBI:37565"/>
        <dbReference type="ChEBI" id="CHEBI:58189"/>
        <dbReference type="ChEBI" id="CHEBI:58502"/>
        <dbReference type="EC" id="2.7.1.156"/>
    </reaction>
</comment>
<comment type="similarity">
    <text evidence="7 14">Belongs to the CobU/CobP family.</text>
</comment>
<keyword evidence="15" id="KW-0548">Nucleotidyltransferase</keyword>
<dbReference type="EMBL" id="CP073347">
    <property type="protein sequence ID" value="UTW14379.1"/>
    <property type="molecule type" value="Genomic_DNA"/>
</dbReference>
<keyword evidence="11 14" id="KW-0418">Kinase</keyword>
<keyword evidence="8 14" id="KW-0169">Cobalamin biosynthesis</keyword>
<comment type="catalytic activity">
    <reaction evidence="2 14">
        <text>adenosylcob(III)inamide phosphate + GTP + H(+) = adenosylcob(III)inamide-GDP + diphosphate</text>
        <dbReference type="Rhea" id="RHEA:22712"/>
        <dbReference type="ChEBI" id="CHEBI:15378"/>
        <dbReference type="ChEBI" id="CHEBI:33019"/>
        <dbReference type="ChEBI" id="CHEBI:37565"/>
        <dbReference type="ChEBI" id="CHEBI:58502"/>
        <dbReference type="ChEBI" id="CHEBI:60487"/>
        <dbReference type="EC" id="2.7.7.62"/>
    </reaction>
</comment>
<evidence type="ECO:0000256" key="9">
    <source>
        <dbReference type="ARBA" id="ARBA00022679"/>
    </source>
</evidence>